<dbReference type="Pfam" id="PF08767">
    <property type="entry name" value="CRM1_C"/>
    <property type="match status" value="1"/>
</dbReference>
<evidence type="ECO:0000256" key="1">
    <source>
        <dbReference type="ARBA" id="ARBA00004123"/>
    </source>
</evidence>
<dbReference type="GO" id="GO:0000056">
    <property type="term" value="P:ribosomal small subunit export from nucleus"/>
    <property type="evidence" value="ECO:0007669"/>
    <property type="project" value="TreeGrafter"/>
</dbReference>
<evidence type="ECO:0000256" key="5">
    <source>
        <dbReference type="ARBA" id="ARBA00023242"/>
    </source>
</evidence>
<dbReference type="PANTHER" id="PTHR11223">
    <property type="entry name" value="EXPORTIN 1/5"/>
    <property type="match status" value="1"/>
</dbReference>
<dbReference type="InterPro" id="IPR041235">
    <property type="entry name" value="Exp1_repeat_2"/>
</dbReference>
<dbReference type="FunFam" id="1.25.10.10:FF:000022">
    <property type="entry name" value="protein EXPORTIN 1A"/>
    <property type="match status" value="1"/>
</dbReference>
<sequence length="1077" mass="122155">MDGILDFSTDLDIGLFDRVVNAMFGYSPTELAQANSVLEQFRQHPEAWKRVDGILERSQVLQSKFIALSILENLIKSMWKVLPDDQRAGIKNFIVAFIIKNSSDDEALENNRLLLLKLNVVLVQILKQEWPHNWPTFIPEIVSSSKTSLSLCENNMNILKLLSEDIFDFSLEELTSTKATNLKNKMCDEFAEIFQLCHEVLEKAQKASLITATLETLLRFLNWIPLGYIFETNLITILQSRFFVEPAFRNIALKCLTEIAGLQIAEYGDKFVLLYEVVMTSVPSMLPPSTNLKETWDILSENDQQFVQNLGLFLTSFFGAHLKPLEAAARENEAAKGLLLLGHNYLLDISQVDDRELFKICLEYWTKLVGELFEELQSFPSSVEVPLLNLSGRSAFGSNMPYRKIMYGEQLSKLRAIMIEQMVKPEEVIVVENDEGDVVREVLKESDTIVLYKSMRETLVYCTHLDVTDMERIMSHKLKKQVNGTEWSWANLNKLCWAVGSISGAMSEDVEKKFLVTVIKELLGLCEIKKGKDNKAIVASNIMYIVGQYPRFLKAHWKFLKTVVNKLFEFMLELHEGVQEMACDTFIKIAQKCKRHFVIQQMGEQTPYIDDILTHMSSYTGELKTPQLHTFYEAVGYMISAQTHKQTQERLIAKFMDGANQAWDTYIAQARNQPDMLENAETVKLLSNIIKTNVAACVSIGGAFYVQIARNYLDLLALYSATGELIAAAIVEQGLIAPKTPKVRSLRGVKKDVLRLVETFISKSEDDTLAMQNLIPPLLETVLADYARSAEPAKDAFVLSALANIISKLQSQMNDKVPAILDAVFECTLNMINKNFEEYPEHRVGFFTLMQAINKECFAALLQLPPLQFRLFLDSIVWAFKHTMRDISDLGLSIILEMLGNFSKSDPGIAASFYQSYFLSLLQDIFFVLTNPFHKSGFKLQSLILMNMFQLVDSPAISVPLFDPAQVSDPNMNNSTYVRTYVTDLLQGAFTHLQPSQVHAVVNNLFASSKENEAAFKTVLRDFLVTLKEFSAEDNSELYLEERDAELAKKKQLELQKAMQIPGMLKPSELPDNIMGE</sequence>
<keyword evidence="8" id="KW-1185">Reference proteome</keyword>
<comment type="similarity">
    <text evidence="2">Belongs to the exportin family.</text>
</comment>
<dbReference type="Gene3D" id="1.25.10.10">
    <property type="entry name" value="Leucine-rich Repeat Variant"/>
    <property type="match status" value="1"/>
</dbReference>
<comment type="caution">
    <text evidence="7">The sequence shown here is derived from an EMBL/GenBank/DDBJ whole genome shotgun (WGS) entry which is preliminary data.</text>
</comment>
<dbReference type="SUPFAM" id="SSF48371">
    <property type="entry name" value="ARM repeat"/>
    <property type="match status" value="2"/>
</dbReference>
<dbReference type="GO" id="GO:0005737">
    <property type="term" value="C:cytoplasm"/>
    <property type="evidence" value="ECO:0007669"/>
    <property type="project" value="TreeGrafter"/>
</dbReference>
<dbReference type="PANTHER" id="PTHR11223:SF2">
    <property type="entry name" value="EXPORTIN-1"/>
    <property type="match status" value="1"/>
</dbReference>
<dbReference type="InterPro" id="IPR001494">
    <property type="entry name" value="Importin-beta_N"/>
</dbReference>
<gene>
    <name evidence="7" type="primary">CRM1</name>
    <name evidence="7" type="ORF">HDU87_004731</name>
</gene>
<dbReference type="InterPro" id="IPR016024">
    <property type="entry name" value="ARM-type_fold"/>
</dbReference>
<dbReference type="InterPro" id="IPR013598">
    <property type="entry name" value="Exportin-1/Importin-b-like"/>
</dbReference>
<dbReference type="Proteomes" id="UP001212152">
    <property type="component" value="Unassembled WGS sequence"/>
</dbReference>
<dbReference type="Pfam" id="PF18787">
    <property type="entry name" value="CRM1_repeat_3"/>
    <property type="match status" value="1"/>
</dbReference>
<proteinExistence type="inferred from homology"/>
<reference evidence="7" key="1">
    <citation type="submission" date="2020-05" db="EMBL/GenBank/DDBJ databases">
        <title>Phylogenomic resolution of chytrid fungi.</title>
        <authorList>
            <person name="Stajich J.E."/>
            <person name="Amses K."/>
            <person name="Simmons R."/>
            <person name="Seto K."/>
            <person name="Myers J."/>
            <person name="Bonds A."/>
            <person name="Quandt C.A."/>
            <person name="Barry K."/>
            <person name="Liu P."/>
            <person name="Grigoriev I."/>
            <person name="Longcore J.E."/>
            <person name="James T.Y."/>
        </authorList>
    </citation>
    <scope>NUCLEOTIDE SEQUENCE</scope>
    <source>
        <strain evidence="7">JEL0379</strain>
    </source>
</reference>
<accession>A0AAD5XQF2</accession>
<evidence type="ECO:0000256" key="4">
    <source>
        <dbReference type="ARBA" id="ARBA00022927"/>
    </source>
</evidence>
<comment type="subcellular location">
    <subcellularLocation>
        <location evidence="1">Nucleus</location>
    </subcellularLocation>
</comment>
<dbReference type="GO" id="GO:0005049">
    <property type="term" value="F:nuclear export signal receptor activity"/>
    <property type="evidence" value="ECO:0007669"/>
    <property type="project" value="InterPro"/>
</dbReference>
<dbReference type="GO" id="GO:0005634">
    <property type="term" value="C:nucleus"/>
    <property type="evidence" value="ECO:0007669"/>
    <property type="project" value="UniProtKB-SubCell"/>
</dbReference>
<dbReference type="GO" id="GO:0000055">
    <property type="term" value="P:ribosomal large subunit export from nucleus"/>
    <property type="evidence" value="ECO:0007669"/>
    <property type="project" value="TreeGrafter"/>
</dbReference>
<dbReference type="AlphaFoldDB" id="A0AAD5XQF2"/>
<keyword evidence="4" id="KW-0653">Protein transport</keyword>
<dbReference type="Pfam" id="PF03810">
    <property type="entry name" value="IBN_N"/>
    <property type="match status" value="1"/>
</dbReference>
<evidence type="ECO:0000313" key="7">
    <source>
        <dbReference type="EMBL" id="KAJ3177015.1"/>
    </source>
</evidence>
<dbReference type="Pfam" id="PF18777">
    <property type="entry name" value="CRM1_repeat"/>
    <property type="match status" value="1"/>
</dbReference>
<evidence type="ECO:0000256" key="3">
    <source>
        <dbReference type="ARBA" id="ARBA00022448"/>
    </source>
</evidence>
<dbReference type="InterPro" id="IPR045065">
    <property type="entry name" value="XPO1/5"/>
</dbReference>
<dbReference type="InterPro" id="IPR011989">
    <property type="entry name" value="ARM-like"/>
</dbReference>
<dbReference type="SMART" id="SM00913">
    <property type="entry name" value="IBN_N"/>
    <property type="match status" value="1"/>
</dbReference>
<dbReference type="InterPro" id="IPR040485">
    <property type="entry name" value="XPO1_repeat_3"/>
</dbReference>
<dbReference type="EMBL" id="JADGJQ010000036">
    <property type="protein sequence ID" value="KAJ3177015.1"/>
    <property type="molecule type" value="Genomic_DNA"/>
</dbReference>
<dbReference type="PROSITE" id="PS50166">
    <property type="entry name" value="IMPORTIN_B_NT"/>
    <property type="match status" value="1"/>
</dbReference>
<dbReference type="InterPro" id="IPR041123">
    <property type="entry name" value="CRM1_repeat"/>
</dbReference>
<evidence type="ECO:0000313" key="8">
    <source>
        <dbReference type="Proteomes" id="UP001212152"/>
    </source>
</evidence>
<dbReference type="SMART" id="SM01102">
    <property type="entry name" value="CRM1_C"/>
    <property type="match status" value="1"/>
</dbReference>
<feature type="domain" description="Importin N-terminal" evidence="6">
    <location>
        <begin position="34"/>
        <end position="100"/>
    </location>
</feature>
<dbReference type="Pfam" id="PF08389">
    <property type="entry name" value="Xpo1"/>
    <property type="match status" value="1"/>
</dbReference>
<protein>
    <submittedName>
        <fullName evidence="7">Karyopherin transporter</fullName>
    </submittedName>
</protein>
<organism evidence="7 8">
    <name type="scientific">Geranomyces variabilis</name>
    <dbReference type="NCBI Taxonomy" id="109894"/>
    <lineage>
        <taxon>Eukaryota</taxon>
        <taxon>Fungi</taxon>
        <taxon>Fungi incertae sedis</taxon>
        <taxon>Chytridiomycota</taxon>
        <taxon>Chytridiomycota incertae sedis</taxon>
        <taxon>Chytridiomycetes</taxon>
        <taxon>Spizellomycetales</taxon>
        <taxon>Powellomycetaceae</taxon>
        <taxon>Geranomyces</taxon>
    </lineage>
</organism>
<evidence type="ECO:0000256" key="2">
    <source>
        <dbReference type="ARBA" id="ARBA00009466"/>
    </source>
</evidence>
<dbReference type="Pfam" id="PF18784">
    <property type="entry name" value="CRM1_repeat_2"/>
    <property type="match status" value="1"/>
</dbReference>
<dbReference type="InterPro" id="IPR014877">
    <property type="entry name" value="XPO1_C_dom"/>
</dbReference>
<dbReference type="GO" id="GO:0006611">
    <property type="term" value="P:protein export from nucleus"/>
    <property type="evidence" value="ECO:0007669"/>
    <property type="project" value="InterPro"/>
</dbReference>
<keyword evidence="5" id="KW-0539">Nucleus</keyword>
<evidence type="ECO:0000259" key="6">
    <source>
        <dbReference type="PROSITE" id="PS50166"/>
    </source>
</evidence>
<keyword evidence="3" id="KW-0813">Transport</keyword>
<name>A0AAD5XQF2_9FUNG</name>
<dbReference type="GO" id="GO:0031267">
    <property type="term" value="F:small GTPase binding"/>
    <property type="evidence" value="ECO:0007669"/>
    <property type="project" value="InterPro"/>
</dbReference>